<protein>
    <recommendedName>
        <fullName evidence="4">DUF3618 domain-containing protein</fullName>
    </recommendedName>
</protein>
<feature type="region of interest" description="Disordered" evidence="1">
    <location>
        <begin position="37"/>
        <end position="72"/>
    </location>
</feature>
<name>A0A917H099_9MICC</name>
<evidence type="ECO:0000313" key="2">
    <source>
        <dbReference type="EMBL" id="GGG63336.1"/>
    </source>
</evidence>
<reference evidence="2" key="1">
    <citation type="journal article" date="2014" name="Int. J. Syst. Evol. Microbiol.">
        <title>Complete genome sequence of Corynebacterium casei LMG S-19264T (=DSM 44701T), isolated from a smear-ripened cheese.</title>
        <authorList>
            <consortium name="US DOE Joint Genome Institute (JGI-PGF)"/>
            <person name="Walter F."/>
            <person name="Albersmeier A."/>
            <person name="Kalinowski J."/>
            <person name="Ruckert C."/>
        </authorList>
    </citation>
    <scope>NUCLEOTIDE SEQUENCE</scope>
    <source>
        <strain evidence="2">CGMCC 1.12187</strain>
    </source>
</reference>
<feature type="region of interest" description="Disordered" evidence="1">
    <location>
        <begin position="135"/>
        <end position="214"/>
    </location>
</feature>
<evidence type="ECO:0008006" key="4">
    <source>
        <dbReference type="Google" id="ProtNLM"/>
    </source>
</evidence>
<feature type="compositionally biased region" description="Basic and acidic residues" evidence="1">
    <location>
        <begin position="37"/>
        <end position="66"/>
    </location>
</feature>
<keyword evidence="3" id="KW-1185">Reference proteome</keyword>
<dbReference type="EMBL" id="BMEQ01000017">
    <property type="protein sequence ID" value="GGG63336.1"/>
    <property type="molecule type" value="Genomic_DNA"/>
</dbReference>
<comment type="caution">
    <text evidence="2">The sequence shown here is derived from an EMBL/GenBank/DDBJ whole genome shotgun (WGS) entry which is preliminary data.</text>
</comment>
<proteinExistence type="predicted"/>
<reference evidence="2" key="2">
    <citation type="submission" date="2020-09" db="EMBL/GenBank/DDBJ databases">
        <authorList>
            <person name="Sun Q."/>
            <person name="Zhou Y."/>
        </authorList>
    </citation>
    <scope>NUCLEOTIDE SEQUENCE</scope>
    <source>
        <strain evidence="2">CGMCC 1.12187</strain>
    </source>
</reference>
<accession>A0A917H099</accession>
<evidence type="ECO:0000313" key="3">
    <source>
        <dbReference type="Proteomes" id="UP000638848"/>
    </source>
</evidence>
<dbReference type="AlphaFoldDB" id="A0A917H099"/>
<evidence type="ECO:0000256" key="1">
    <source>
        <dbReference type="SAM" id="MobiDB-lite"/>
    </source>
</evidence>
<dbReference type="Proteomes" id="UP000638848">
    <property type="component" value="Unassembled WGS sequence"/>
</dbReference>
<gene>
    <name evidence="2" type="ORF">GCM10011374_28380</name>
</gene>
<dbReference type="InterPro" id="IPR022062">
    <property type="entry name" value="DUF3618"/>
</dbReference>
<dbReference type="RefSeq" id="WP_188538340.1">
    <property type="nucleotide sequence ID" value="NZ_BMEQ01000017.1"/>
</dbReference>
<dbReference type="Pfam" id="PF12277">
    <property type="entry name" value="DUF3618"/>
    <property type="match status" value="1"/>
</dbReference>
<organism evidence="2 3">
    <name type="scientific">Kocuria dechangensis</name>
    <dbReference type="NCBI Taxonomy" id="1176249"/>
    <lineage>
        <taxon>Bacteria</taxon>
        <taxon>Bacillati</taxon>
        <taxon>Actinomycetota</taxon>
        <taxon>Actinomycetes</taxon>
        <taxon>Micrococcales</taxon>
        <taxon>Micrococcaceae</taxon>
        <taxon>Kocuria</taxon>
    </lineage>
</organism>
<feature type="compositionally biased region" description="Polar residues" evidence="1">
    <location>
        <begin position="170"/>
        <end position="208"/>
    </location>
</feature>
<dbReference type="Gene3D" id="1.10.287.700">
    <property type="entry name" value="Helix hairpin bin"/>
    <property type="match status" value="1"/>
</dbReference>
<sequence>MSQQNPEQIRAEIEATRARLGADVDAVAEKVTPERVVERQKGKVRDKVQGVRERVMGSTHDSHDEFTVGGYTTGDLKDEASYRAEQARGAVQHAPAAARAKTRGNPMAAGLIALGAGWLVGSLLPSTQKEQQLVADAAERVQPHAQHAVESAKGMAQEVAQDLKEPAQEAAQSLKETAQSGAQEVKSQGQDEAQQLKGSAQESAQTVKDQTKNA</sequence>